<reference evidence="1 2" key="1">
    <citation type="journal article" date="2017" name="Gigascience">
        <title>Genome sequence of the small brown planthopper, Laodelphax striatellus.</title>
        <authorList>
            <person name="Zhu J."/>
            <person name="Jiang F."/>
            <person name="Wang X."/>
            <person name="Yang P."/>
            <person name="Bao Y."/>
            <person name="Zhao W."/>
            <person name="Wang W."/>
            <person name="Lu H."/>
            <person name="Wang Q."/>
            <person name="Cui N."/>
            <person name="Li J."/>
            <person name="Chen X."/>
            <person name="Luo L."/>
            <person name="Yu J."/>
            <person name="Kang L."/>
            <person name="Cui F."/>
        </authorList>
    </citation>
    <scope>NUCLEOTIDE SEQUENCE [LARGE SCALE GENOMIC DNA]</scope>
    <source>
        <strain evidence="1">Lst14</strain>
    </source>
</reference>
<dbReference type="EMBL" id="QKKF02011778">
    <property type="protein sequence ID" value="RZF44025.1"/>
    <property type="molecule type" value="Genomic_DNA"/>
</dbReference>
<dbReference type="Proteomes" id="UP000291343">
    <property type="component" value="Unassembled WGS sequence"/>
</dbReference>
<dbReference type="InterPro" id="IPR052632">
    <property type="entry name" value="MICOS_subunit_Mic19"/>
</dbReference>
<protein>
    <recommendedName>
        <fullName evidence="3">CHCH domain-containing protein</fullName>
    </recommendedName>
</protein>
<accession>A0A482XDF7</accession>
<dbReference type="OrthoDB" id="70030at2759"/>
<evidence type="ECO:0000313" key="2">
    <source>
        <dbReference type="Proteomes" id="UP000291343"/>
    </source>
</evidence>
<comment type="caution">
    <text evidence="1">The sequence shown here is derived from an EMBL/GenBank/DDBJ whole genome shotgun (WGS) entry which is preliminary data.</text>
</comment>
<organism evidence="1 2">
    <name type="scientific">Laodelphax striatellus</name>
    <name type="common">Small brown planthopper</name>
    <name type="synonym">Delphax striatella</name>
    <dbReference type="NCBI Taxonomy" id="195883"/>
    <lineage>
        <taxon>Eukaryota</taxon>
        <taxon>Metazoa</taxon>
        <taxon>Ecdysozoa</taxon>
        <taxon>Arthropoda</taxon>
        <taxon>Hexapoda</taxon>
        <taxon>Insecta</taxon>
        <taxon>Pterygota</taxon>
        <taxon>Neoptera</taxon>
        <taxon>Paraneoptera</taxon>
        <taxon>Hemiptera</taxon>
        <taxon>Auchenorrhyncha</taxon>
        <taxon>Fulgoroidea</taxon>
        <taxon>Delphacidae</taxon>
        <taxon>Criomorphinae</taxon>
        <taxon>Laodelphax</taxon>
    </lineage>
</organism>
<evidence type="ECO:0000313" key="1">
    <source>
        <dbReference type="EMBL" id="RZF44025.1"/>
    </source>
</evidence>
<dbReference type="STRING" id="195883.A0A482XDF7"/>
<name>A0A482XDF7_LAOST</name>
<dbReference type="GO" id="GO:0061617">
    <property type="term" value="C:MICOS complex"/>
    <property type="evidence" value="ECO:0007669"/>
    <property type="project" value="TreeGrafter"/>
</dbReference>
<dbReference type="AlphaFoldDB" id="A0A482XDF7"/>
<gene>
    <name evidence="1" type="ORF">LSTR_LSTR007297</name>
</gene>
<sequence length="178" mass="20599">MMGAQQSSRRVTIDNEEPNNVIKLSEKVVERLKGSIVKEDVSPARTSVKQPAPVFVDQNSYEKTQRPSDNEIRAQYEEVIKQNNQYWENKVKSLMENHFKIDDIYDSEYKKALKDVEENFPRSPIKNPTVPCQDKKQVVLECYQKNKGQPLLCAREVQDFSNCMCNTRVKLQADGKLT</sequence>
<dbReference type="PANTHER" id="PTHR21588:SF18">
    <property type="entry name" value="MICOS COMPLEX SUBUNIT MIC19"/>
    <property type="match status" value="1"/>
</dbReference>
<proteinExistence type="predicted"/>
<dbReference type="SMR" id="A0A482XDF7"/>
<dbReference type="FunCoup" id="A0A482XDF7">
    <property type="interactions" value="162"/>
</dbReference>
<dbReference type="PANTHER" id="PTHR21588">
    <property type="entry name" value="COILED-COIL-HELIX-COILED-COIL-HELIX DOMAIN CONTAINING 6"/>
    <property type="match status" value="1"/>
</dbReference>
<dbReference type="GO" id="GO:0007007">
    <property type="term" value="P:inner mitochondrial membrane organization"/>
    <property type="evidence" value="ECO:0007669"/>
    <property type="project" value="TreeGrafter"/>
</dbReference>
<evidence type="ECO:0008006" key="3">
    <source>
        <dbReference type="Google" id="ProtNLM"/>
    </source>
</evidence>
<dbReference type="InParanoid" id="A0A482XDF7"/>
<keyword evidence="2" id="KW-1185">Reference proteome</keyword>